<name>A0A2R6B4B6_9ARCH</name>
<evidence type="ECO:0000256" key="1">
    <source>
        <dbReference type="SAM" id="MobiDB-lite"/>
    </source>
</evidence>
<accession>A0A2R6B4B6</accession>
<evidence type="ECO:0000313" key="3">
    <source>
        <dbReference type="Proteomes" id="UP000240681"/>
    </source>
</evidence>
<dbReference type="AlphaFoldDB" id="A0A2R6B4B6"/>
<feature type="compositionally biased region" description="Polar residues" evidence="1">
    <location>
        <begin position="136"/>
        <end position="150"/>
    </location>
</feature>
<evidence type="ECO:0000313" key="2">
    <source>
        <dbReference type="EMBL" id="PSN93474.1"/>
    </source>
</evidence>
<gene>
    <name evidence="2" type="ORF">B9Q09_05820</name>
</gene>
<organism evidence="2 3">
    <name type="scientific">Candidatus Marsarchaeota G2 archaeon ECH_B_SAG-C16</name>
    <dbReference type="NCBI Taxonomy" id="1978163"/>
    <lineage>
        <taxon>Archaea</taxon>
        <taxon>Candidatus Marsarchaeota</taxon>
        <taxon>Candidatus Marsarchaeota group 2</taxon>
    </lineage>
</organism>
<dbReference type="EMBL" id="NEXK01000106">
    <property type="protein sequence ID" value="PSN93474.1"/>
    <property type="molecule type" value="Genomic_DNA"/>
</dbReference>
<protein>
    <submittedName>
        <fullName evidence="2">Uncharacterized protein</fullName>
    </submittedName>
</protein>
<reference evidence="2 3" key="1">
    <citation type="submission" date="2017-04" db="EMBL/GenBank/DDBJ databases">
        <title>Novel microbial lineages endemic to geothermal iron-oxide mats fill important gaps in the evolutionary history of Archaea.</title>
        <authorList>
            <person name="Jay Z.J."/>
            <person name="Beam J.P."/>
            <person name="Dlakic M."/>
            <person name="Rusch D.B."/>
            <person name="Kozubal M.A."/>
            <person name="Inskeep W.P."/>
        </authorList>
    </citation>
    <scope>NUCLEOTIDE SEQUENCE [LARGE SCALE GENOMIC DNA]</scope>
    <source>
        <strain evidence="2">ECH_B_SAG-C16</strain>
    </source>
</reference>
<comment type="caution">
    <text evidence="2">The sequence shown here is derived from an EMBL/GenBank/DDBJ whole genome shotgun (WGS) entry which is preliminary data.</text>
</comment>
<proteinExistence type="predicted"/>
<feature type="region of interest" description="Disordered" evidence="1">
    <location>
        <begin position="120"/>
        <end position="150"/>
    </location>
</feature>
<sequence length="150" mass="15918">MVITARQAQTLARAAKTAKTAIGYTTLKLDGDRLSIHGEKEARYAEVTPPARRRISGEGRSVAQAYKSVLMRMALSAPGAASYTIIWAHGKPVEVVAHIPYAGRGAELRVVAAPLGYVEEEEAGAGAEEEARSPHTEQGQTDQPSPAQPA</sequence>
<dbReference type="Proteomes" id="UP000240681">
    <property type="component" value="Unassembled WGS sequence"/>
</dbReference>